<feature type="region of interest" description="Disordered" evidence="1">
    <location>
        <begin position="47"/>
        <end position="67"/>
    </location>
</feature>
<protein>
    <submittedName>
        <fullName evidence="2">Uncharacterized protein</fullName>
    </submittedName>
</protein>
<dbReference type="EMBL" id="BAAASR010000013">
    <property type="protein sequence ID" value="GAA2488853.1"/>
    <property type="molecule type" value="Genomic_DNA"/>
</dbReference>
<organism evidence="2 3">
    <name type="scientific">Streptomyces gobitricini</name>
    <dbReference type="NCBI Taxonomy" id="68211"/>
    <lineage>
        <taxon>Bacteria</taxon>
        <taxon>Bacillati</taxon>
        <taxon>Actinomycetota</taxon>
        <taxon>Actinomycetes</taxon>
        <taxon>Kitasatosporales</taxon>
        <taxon>Streptomycetaceae</taxon>
        <taxon>Streptomyces</taxon>
    </lineage>
</organism>
<comment type="caution">
    <text evidence="2">The sequence shown here is derived from an EMBL/GenBank/DDBJ whole genome shotgun (WGS) entry which is preliminary data.</text>
</comment>
<sequence length="67" mass="7272">MLVCRFRVPAFRSAIYAKVRNPEPGDRGGDSCHEVCDRACRPQPAIPRSRKAGAGGGRAAEMARNCQ</sequence>
<gene>
    <name evidence="2" type="ORF">GCM10010393_20500</name>
</gene>
<dbReference type="Proteomes" id="UP001499942">
    <property type="component" value="Unassembled WGS sequence"/>
</dbReference>
<evidence type="ECO:0000313" key="2">
    <source>
        <dbReference type="EMBL" id="GAA2488853.1"/>
    </source>
</evidence>
<keyword evidence="3" id="KW-1185">Reference proteome</keyword>
<accession>A0ABN3LSP6</accession>
<proteinExistence type="predicted"/>
<evidence type="ECO:0000313" key="3">
    <source>
        <dbReference type="Proteomes" id="UP001499942"/>
    </source>
</evidence>
<evidence type="ECO:0000256" key="1">
    <source>
        <dbReference type="SAM" id="MobiDB-lite"/>
    </source>
</evidence>
<reference evidence="2 3" key="1">
    <citation type="journal article" date="2019" name="Int. J. Syst. Evol. Microbiol.">
        <title>The Global Catalogue of Microorganisms (GCM) 10K type strain sequencing project: providing services to taxonomists for standard genome sequencing and annotation.</title>
        <authorList>
            <consortium name="The Broad Institute Genomics Platform"/>
            <consortium name="The Broad Institute Genome Sequencing Center for Infectious Disease"/>
            <person name="Wu L."/>
            <person name="Ma J."/>
        </authorList>
    </citation>
    <scope>NUCLEOTIDE SEQUENCE [LARGE SCALE GENOMIC DNA]</scope>
    <source>
        <strain evidence="2 3">JCM 5062</strain>
    </source>
</reference>
<name>A0ABN3LSP6_9ACTN</name>